<name>O16435_CAEEL</name>
<dbReference type="STRING" id="6239.C02E7.10.1"/>
<dbReference type="Bgee" id="WBGene00015342">
    <property type="expression patterns" value="Expressed in larva and 1 other cell type or tissue"/>
</dbReference>
<dbReference type="CTD" id="182116"/>
<dbReference type="WormBase" id="C02E7.10">
    <property type="protein sequence ID" value="CE52188"/>
    <property type="gene ID" value="WBGene00015342"/>
</dbReference>
<keyword evidence="1" id="KW-0472">Membrane</keyword>
<sequence>MPATEQQTAIEIESAAMVIPPPYMDPAHGQAKKNLMRIRQESYSQLKPCAHCGAAPRAQTTNLPSESVFVWPAQRPTNYIRQDSCQFIGYVLVIAVVILLLFAACKYLP</sequence>
<dbReference type="eggNOG" id="ENOG502THSV">
    <property type="taxonomic scope" value="Eukaryota"/>
</dbReference>
<dbReference type="InParanoid" id="O16435"/>
<dbReference type="AGR" id="WB:WBGene00015342"/>
<dbReference type="KEGG" id="cel:CELE_C02E7.10"/>
<dbReference type="EMBL" id="BX284605">
    <property type="protein sequence ID" value="CCD62591.2"/>
    <property type="molecule type" value="Genomic_DNA"/>
</dbReference>
<reference evidence="2 3" key="1">
    <citation type="journal article" date="1998" name="Science">
        <title>Genome sequence of the nematode C. elegans: a platform for investigating biology.</title>
        <authorList>
            <consortium name="The C. elegans sequencing consortium"/>
            <person name="Sulson J.E."/>
            <person name="Waterston R."/>
        </authorList>
    </citation>
    <scope>NUCLEOTIDE SEQUENCE [LARGE SCALE GENOMIC DNA]</scope>
    <source>
        <strain evidence="2 3">Bristol N2</strain>
    </source>
</reference>
<keyword evidence="1" id="KW-1133">Transmembrane helix</keyword>
<dbReference type="PaxDb" id="6239-C02E7.10"/>
<dbReference type="HOGENOM" id="CLU_816924_0_0_1"/>
<dbReference type="AlphaFoldDB" id="O16435"/>
<evidence type="ECO:0000313" key="3">
    <source>
        <dbReference type="Proteomes" id="UP000001940"/>
    </source>
</evidence>
<dbReference type="SMR" id="O16435"/>
<dbReference type="GeneID" id="182116"/>
<feature type="transmembrane region" description="Helical" evidence="1">
    <location>
        <begin position="87"/>
        <end position="108"/>
    </location>
</feature>
<dbReference type="RefSeq" id="NP_504327.3">
    <property type="nucleotide sequence ID" value="NM_071926.5"/>
</dbReference>
<dbReference type="OrthoDB" id="5772828at2759"/>
<keyword evidence="1" id="KW-0812">Transmembrane</keyword>
<organism evidence="2 3">
    <name type="scientific">Caenorhabditis elegans</name>
    <dbReference type="NCBI Taxonomy" id="6239"/>
    <lineage>
        <taxon>Eukaryota</taxon>
        <taxon>Metazoa</taxon>
        <taxon>Ecdysozoa</taxon>
        <taxon>Nematoda</taxon>
        <taxon>Chromadorea</taxon>
        <taxon>Rhabditida</taxon>
        <taxon>Rhabditina</taxon>
        <taxon>Rhabditomorpha</taxon>
        <taxon>Rhabditoidea</taxon>
        <taxon>Rhabditidae</taxon>
        <taxon>Peloderinae</taxon>
        <taxon>Caenorhabditis</taxon>
    </lineage>
</organism>
<dbReference type="Proteomes" id="UP000001940">
    <property type="component" value="Chromosome V"/>
</dbReference>
<keyword evidence="3" id="KW-1185">Reference proteome</keyword>
<gene>
    <name evidence="2 4" type="ORF">C02E7.10</name>
    <name evidence="2" type="ORF">CELE_C02E7.10</name>
</gene>
<dbReference type="UCSC" id="C02E7.10">
    <property type="organism name" value="c. elegans"/>
</dbReference>
<protein>
    <submittedName>
        <fullName evidence="2">LITAF domain-containing protein</fullName>
    </submittedName>
</protein>
<proteinExistence type="predicted"/>
<evidence type="ECO:0000256" key="1">
    <source>
        <dbReference type="SAM" id="Phobius"/>
    </source>
</evidence>
<evidence type="ECO:0000313" key="4">
    <source>
        <dbReference type="WormBase" id="C02E7.10"/>
    </source>
</evidence>
<dbReference type="PIR" id="T31852">
    <property type="entry name" value="T31852"/>
</dbReference>
<evidence type="ECO:0000313" key="2">
    <source>
        <dbReference type="EMBL" id="CCD62591.2"/>
    </source>
</evidence>
<accession>O16435</accession>